<comment type="caution">
    <text evidence="6">The sequence shown here is derived from an EMBL/GenBank/DDBJ whole genome shotgun (WGS) entry which is preliminary data.</text>
</comment>
<dbReference type="AlphaFoldDB" id="A0A5J4Z3M1"/>
<dbReference type="GO" id="GO:0048188">
    <property type="term" value="C:Set1C/COMPASS complex"/>
    <property type="evidence" value="ECO:0007669"/>
    <property type="project" value="TreeGrafter"/>
</dbReference>
<feature type="repeat" description="WD" evidence="3">
    <location>
        <begin position="71"/>
        <end position="113"/>
    </location>
</feature>
<dbReference type="InterPro" id="IPR019775">
    <property type="entry name" value="WD40_repeat_CS"/>
</dbReference>
<dbReference type="InterPro" id="IPR015943">
    <property type="entry name" value="WD40/YVTN_repeat-like_dom_sf"/>
</dbReference>
<dbReference type="PROSITE" id="PS50294">
    <property type="entry name" value="WD_REPEATS_REGION"/>
    <property type="match status" value="4"/>
</dbReference>
<dbReference type="PANTHER" id="PTHR22847">
    <property type="entry name" value="WD40 REPEAT PROTEIN"/>
    <property type="match status" value="1"/>
</dbReference>
<dbReference type="InterPro" id="IPR059122">
    <property type="entry name" value="Beta-prop_WDR5-like"/>
</dbReference>
<dbReference type="SUPFAM" id="SSF50978">
    <property type="entry name" value="WD40 repeat-like"/>
    <property type="match status" value="1"/>
</dbReference>
<dbReference type="OMA" id="CKGHDTA"/>
<keyword evidence="2" id="KW-0677">Repeat</keyword>
<feature type="region of interest" description="Disordered" evidence="4">
    <location>
        <begin position="1"/>
        <end position="58"/>
    </location>
</feature>
<evidence type="ECO:0000256" key="2">
    <source>
        <dbReference type="ARBA" id="ARBA00022737"/>
    </source>
</evidence>
<feature type="repeat" description="WD" evidence="3">
    <location>
        <begin position="310"/>
        <end position="333"/>
    </location>
</feature>
<feature type="repeat" description="WD" evidence="3">
    <location>
        <begin position="254"/>
        <end position="285"/>
    </location>
</feature>
<evidence type="ECO:0000313" key="6">
    <source>
        <dbReference type="EMBL" id="KAA8498569.1"/>
    </source>
</evidence>
<dbReference type="GO" id="GO:0042393">
    <property type="term" value="F:histone binding"/>
    <property type="evidence" value="ECO:0007669"/>
    <property type="project" value="TreeGrafter"/>
</dbReference>
<dbReference type="FunFam" id="2.130.10.10:FF:000228">
    <property type="entry name" value="COMPASS-like H3K4 histone methylase component WDR5A"/>
    <property type="match status" value="1"/>
</dbReference>
<dbReference type="InterPro" id="IPR001680">
    <property type="entry name" value="WD40_rpt"/>
</dbReference>
<organism evidence="6 7">
    <name type="scientific">Porphyridium purpureum</name>
    <name type="common">Red alga</name>
    <name type="synonym">Porphyridium cruentum</name>
    <dbReference type="NCBI Taxonomy" id="35688"/>
    <lineage>
        <taxon>Eukaryota</taxon>
        <taxon>Rhodophyta</taxon>
        <taxon>Bangiophyceae</taxon>
        <taxon>Porphyridiales</taxon>
        <taxon>Porphyridiaceae</taxon>
        <taxon>Porphyridium</taxon>
    </lineage>
</organism>
<dbReference type="SMART" id="SM00320">
    <property type="entry name" value="WD40"/>
    <property type="match status" value="7"/>
</dbReference>
<evidence type="ECO:0000256" key="1">
    <source>
        <dbReference type="ARBA" id="ARBA00022574"/>
    </source>
</evidence>
<dbReference type="Proteomes" id="UP000324585">
    <property type="component" value="Unassembled WGS sequence"/>
</dbReference>
<evidence type="ECO:0000256" key="3">
    <source>
        <dbReference type="PROSITE-ProRule" id="PRU00221"/>
    </source>
</evidence>
<accession>A0A5J4Z3M1</accession>
<dbReference type="CDD" id="cd00200">
    <property type="entry name" value="WD40"/>
    <property type="match status" value="1"/>
</dbReference>
<keyword evidence="7" id="KW-1185">Reference proteome</keyword>
<dbReference type="PROSITE" id="PS50082">
    <property type="entry name" value="WD_REPEATS_2"/>
    <property type="match status" value="6"/>
</dbReference>
<dbReference type="EMBL" id="VRMN01000001">
    <property type="protein sequence ID" value="KAA8498569.1"/>
    <property type="molecule type" value="Genomic_DNA"/>
</dbReference>
<feature type="repeat" description="WD" evidence="3">
    <location>
        <begin position="114"/>
        <end position="155"/>
    </location>
</feature>
<gene>
    <name evidence="6" type="ORF">FVE85_6154</name>
</gene>
<dbReference type="PRINTS" id="PR00320">
    <property type="entry name" value="GPROTEINBRPT"/>
</dbReference>
<feature type="repeat" description="WD" evidence="3">
    <location>
        <begin position="156"/>
        <end position="197"/>
    </location>
</feature>
<proteinExistence type="predicted"/>
<dbReference type="PROSITE" id="PS00678">
    <property type="entry name" value="WD_REPEATS_1"/>
    <property type="match status" value="4"/>
</dbReference>
<name>A0A5J4Z3M1_PORPP</name>
<protein>
    <submittedName>
        <fullName evidence="6">WD repeat-containing protein 5</fullName>
    </submittedName>
</protein>
<evidence type="ECO:0000313" key="7">
    <source>
        <dbReference type="Proteomes" id="UP000324585"/>
    </source>
</evidence>
<evidence type="ECO:0000256" key="4">
    <source>
        <dbReference type="SAM" id="MobiDB-lite"/>
    </source>
</evidence>
<feature type="repeat" description="WD" evidence="3">
    <location>
        <begin position="198"/>
        <end position="239"/>
    </location>
</feature>
<dbReference type="InterPro" id="IPR020472">
    <property type="entry name" value="WD40_PAC1"/>
</dbReference>
<dbReference type="OrthoDB" id="674604at2759"/>
<dbReference type="PANTHER" id="PTHR22847:SF637">
    <property type="entry name" value="WD REPEAT DOMAIN 5B"/>
    <property type="match status" value="1"/>
</dbReference>
<reference evidence="7" key="1">
    <citation type="journal article" date="2019" name="Nat. Commun.">
        <title>Expansion of phycobilisome linker gene families in mesophilic red algae.</title>
        <authorList>
            <person name="Lee J."/>
            <person name="Kim D."/>
            <person name="Bhattacharya D."/>
            <person name="Yoon H.S."/>
        </authorList>
    </citation>
    <scope>NUCLEOTIDE SEQUENCE [LARGE SCALE GENOMIC DNA]</scope>
    <source>
        <strain evidence="7">CCMP 1328</strain>
    </source>
</reference>
<evidence type="ECO:0000259" key="5">
    <source>
        <dbReference type="Pfam" id="PF25175"/>
    </source>
</evidence>
<dbReference type="Gene3D" id="2.130.10.10">
    <property type="entry name" value="YVTN repeat-like/Quinoprotein amine dehydrogenase"/>
    <property type="match status" value="1"/>
</dbReference>
<keyword evidence="1 3" id="KW-0853">WD repeat</keyword>
<dbReference type="Pfam" id="PF25175">
    <property type="entry name" value="Beta-prop_WDR5"/>
    <property type="match status" value="1"/>
</dbReference>
<sequence length="388" mass="42576">MELDSSKRRRVHEHELRHEQEPTPAPAGSSQEKNHAWHGGGRSMHGLASSSHENPPVAAPVKPNYVLKYTLLGHEKSVTCVKFSQEHGDCLASSSSDSLIRLWDADRGRPLKAMAGHKSGVSEVAWSYDNAMLVSASDDHTCKIWDVETGQVRCDLVGHAHWAFCCSFNPEGKLVASGSYDETVRLWDVRTSRCVRALKAHSDPVSSVSFSCDGTVLASSSFDGLCRVWDLTIGKCMQTLDVKCGNSEVPASCMSFSPNSKFLLVSTLNGTIRLWDYSSSKPFFVKEYKGHENGRYCTFSTFVVASARKYVLSGSEDGKVYLWDLQSKEVVQILPGHVDVVVTVAAHPCLPRIASGALEKDKTVKIWWDPSGSDMESNTVTLSSSARS</sequence>
<dbReference type="InterPro" id="IPR036322">
    <property type="entry name" value="WD40_repeat_dom_sf"/>
</dbReference>
<feature type="compositionally biased region" description="Basic and acidic residues" evidence="4">
    <location>
        <begin position="1"/>
        <end position="21"/>
    </location>
</feature>
<feature type="domain" description="WDR5-like beta-propeller" evidence="5">
    <location>
        <begin position="70"/>
        <end position="367"/>
    </location>
</feature>